<dbReference type="GO" id="GO:0006189">
    <property type="term" value="P:'de novo' IMP biosynthetic process"/>
    <property type="evidence" value="ECO:0007669"/>
    <property type="project" value="TreeGrafter"/>
</dbReference>
<keyword evidence="4" id="KW-0658">Purine biosynthesis</keyword>
<comment type="pathway">
    <text evidence="1">Purine metabolism; IMP biosynthesis via de novo pathway; N(2)-formyl-N(1)-(5-phospho-D-ribosyl)glycinamide from N(1)-(5-phospho-D-ribosyl)glycinamide (10-formyl THF route): step 1/1.</text>
</comment>
<dbReference type="PANTHER" id="PTHR43369">
    <property type="entry name" value="PHOSPHORIBOSYLGLYCINAMIDE FORMYLTRANSFERASE"/>
    <property type="match status" value="1"/>
</dbReference>
<keyword evidence="7" id="KW-1185">Reference proteome</keyword>
<dbReference type="Proteomes" id="UP001139193">
    <property type="component" value="Unassembled WGS sequence"/>
</dbReference>
<gene>
    <name evidence="6" type="ORF">MON38_15850</name>
</gene>
<dbReference type="GO" id="GO:0005829">
    <property type="term" value="C:cytosol"/>
    <property type="evidence" value="ECO:0007669"/>
    <property type="project" value="TreeGrafter"/>
</dbReference>
<keyword evidence="3" id="KW-0808">Transferase</keyword>
<evidence type="ECO:0000256" key="3">
    <source>
        <dbReference type="ARBA" id="ARBA00022679"/>
    </source>
</evidence>
<accession>A0A9X1VIJ3</accession>
<evidence type="ECO:0000313" key="7">
    <source>
        <dbReference type="Proteomes" id="UP001139193"/>
    </source>
</evidence>
<dbReference type="InterPro" id="IPR002376">
    <property type="entry name" value="Formyl_transf_N"/>
</dbReference>
<dbReference type="AlphaFoldDB" id="A0A9X1VIJ3"/>
<evidence type="ECO:0000256" key="2">
    <source>
        <dbReference type="ARBA" id="ARBA00012254"/>
    </source>
</evidence>
<dbReference type="Pfam" id="PF00551">
    <property type="entry name" value="Formyl_trans_N"/>
    <property type="match status" value="1"/>
</dbReference>
<dbReference type="GO" id="GO:0004644">
    <property type="term" value="F:phosphoribosylglycinamide formyltransferase activity"/>
    <property type="evidence" value="ECO:0007669"/>
    <property type="project" value="UniProtKB-EC"/>
</dbReference>
<dbReference type="RefSeq" id="WP_241937124.1">
    <property type="nucleotide sequence ID" value="NZ_JALBGC010000004.1"/>
</dbReference>
<reference evidence="6" key="1">
    <citation type="submission" date="2022-03" db="EMBL/GenBank/DDBJ databases">
        <title>Bacterial whole genome sequence for Hymenobacter sp. DH14.</title>
        <authorList>
            <person name="Le V."/>
        </authorList>
    </citation>
    <scope>NUCLEOTIDE SEQUENCE</scope>
    <source>
        <strain evidence="6">DH14</strain>
    </source>
</reference>
<sequence>MNKEIKSFAIYCSQGASRVLKFYADNSNLAKYSPSIVIYDGNRIDVIQQLKYLFSERLILFNYDGLTSEQKSKINSVTSLFIHEQLNAHNIDFLLCFGERILKKNLINAYFNRLINFHPSILPSFKGLAAIDQALNYNAALLGNTAHYIDEGVDTGRIIIQTAMLKEDFESYEDVLELQLPMIKIILRDLLNYLITSDEIFEDIKERRKSFIMPLHCDIK</sequence>
<evidence type="ECO:0000259" key="5">
    <source>
        <dbReference type="Pfam" id="PF00551"/>
    </source>
</evidence>
<dbReference type="Gene3D" id="3.40.50.170">
    <property type="entry name" value="Formyl transferase, N-terminal domain"/>
    <property type="match status" value="1"/>
</dbReference>
<proteinExistence type="predicted"/>
<dbReference type="EC" id="2.1.2.2" evidence="2"/>
<evidence type="ECO:0000256" key="1">
    <source>
        <dbReference type="ARBA" id="ARBA00005054"/>
    </source>
</evidence>
<protein>
    <recommendedName>
        <fullName evidence="2">phosphoribosylglycinamide formyltransferase 1</fullName>
        <ecNumber evidence="2">2.1.2.2</ecNumber>
    </recommendedName>
</protein>
<evidence type="ECO:0000313" key="6">
    <source>
        <dbReference type="EMBL" id="MCI1188897.1"/>
    </source>
</evidence>
<organism evidence="6 7">
    <name type="scientific">Hymenobacter cyanobacteriorum</name>
    <dbReference type="NCBI Taxonomy" id="2926463"/>
    <lineage>
        <taxon>Bacteria</taxon>
        <taxon>Pseudomonadati</taxon>
        <taxon>Bacteroidota</taxon>
        <taxon>Cytophagia</taxon>
        <taxon>Cytophagales</taxon>
        <taxon>Hymenobacteraceae</taxon>
        <taxon>Hymenobacter</taxon>
    </lineage>
</organism>
<feature type="domain" description="Formyl transferase N-terminal" evidence="5">
    <location>
        <begin position="82"/>
        <end position="164"/>
    </location>
</feature>
<dbReference type="SUPFAM" id="SSF53328">
    <property type="entry name" value="Formyltransferase"/>
    <property type="match status" value="1"/>
</dbReference>
<comment type="caution">
    <text evidence="6">The sequence shown here is derived from an EMBL/GenBank/DDBJ whole genome shotgun (WGS) entry which is preliminary data.</text>
</comment>
<evidence type="ECO:0000256" key="4">
    <source>
        <dbReference type="ARBA" id="ARBA00022755"/>
    </source>
</evidence>
<dbReference type="EMBL" id="JALBGC010000004">
    <property type="protein sequence ID" value="MCI1188897.1"/>
    <property type="molecule type" value="Genomic_DNA"/>
</dbReference>
<dbReference type="InterPro" id="IPR036477">
    <property type="entry name" value="Formyl_transf_N_sf"/>
</dbReference>
<name>A0A9X1VIJ3_9BACT</name>
<dbReference type="PANTHER" id="PTHR43369:SF2">
    <property type="entry name" value="PHOSPHORIBOSYLGLYCINAMIDE FORMYLTRANSFERASE"/>
    <property type="match status" value="1"/>
</dbReference>